<proteinExistence type="predicted"/>
<dbReference type="KEGG" id="bgok:Pr1d_46460"/>
<feature type="transmembrane region" description="Helical" evidence="1">
    <location>
        <begin position="54"/>
        <end position="71"/>
    </location>
</feature>
<keyword evidence="1" id="KW-1133">Transmembrane helix</keyword>
<evidence type="ECO:0000256" key="1">
    <source>
        <dbReference type="SAM" id="Phobius"/>
    </source>
</evidence>
<evidence type="ECO:0000313" key="3">
    <source>
        <dbReference type="Proteomes" id="UP000323917"/>
    </source>
</evidence>
<reference evidence="2 3" key="1">
    <citation type="submission" date="2019-08" db="EMBL/GenBank/DDBJ databases">
        <title>Deep-cultivation of Planctomycetes and their phenomic and genomic characterization uncovers novel biology.</title>
        <authorList>
            <person name="Wiegand S."/>
            <person name="Jogler M."/>
            <person name="Boedeker C."/>
            <person name="Pinto D."/>
            <person name="Vollmers J."/>
            <person name="Rivas-Marin E."/>
            <person name="Kohn T."/>
            <person name="Peeters S.H."/>
            <person name="Heuer A."/>
            <person name="Rast P."/>
            <person name="Oberbeckmann S."/>
            <person name="Bunk B."/>
            <person name="Jeske O."/>
            <person name="Meyerdierks A."/>
            <person name="Storesund J.E."/>
            <person name="Kallscheuer N."/>
            <person name="Luecker S."/>
            <person name="Lage O.M."/>
            <person name="Pohl T."/>
            <person name="Merkel B.J."/>
            <person name="Hornburger P."/>
            <person name="Mueller R.-W."/>
            <person name="Bruemmer F."/>
            <person name="Labrenz M."/>
            <person name="Spormann A.M."/>
            <person name="Op den Camp H."/>
            <person name="Overmann J."/>
            <person name="Amann R."/>
            <person name="Jetten M.S.M."/>
            <person name="Mascher T."/>
            <person name="Medema M.H."/>
            <person name="Devos D.P."/>
            <person name="Kaster A.-K."/>
            <person name="Ovreas L."/>
            <person name="Rohde M."/>
            <person name="Galperin M.Y."/>
            <person name="Jogler C."/>
        </authorList>
    </citation>
    <scope>NUCLEOTIDE SEQUENCE [LARGE SCALE GENOMIC DNA]</scope>
    <source>
        <strain evidence="2 3">Pr1d</strain>
    </source>
</reference>
<keyword evidence="3" id="KW-1185">Reference proteome</keyword>
<accession>A0A5B9QIF2</accession>
<feature type="transmembrane region" description="Helical" evidence="1">
    <location>
        <begin position="28"/>
        <end position="48"/>
    </location>
</feature>
<organism evidence="2 3">
    <name type="scientific">Bythopirellula goksoeyrii</name>
    <dbReference type="NCBI Taxonomy" id="1400387"/>
    <lineage>
        <taxon>Bacteria</taxon>
        <taxon>Pseudomonadati</taxon>
        <taxon>Planctomycetota</taxon>
        <taxon>Planctomycetia</taxon>
        <taxon>Pirellulales</taxon>
        <taxon>Lacipirellulaceae</taxon>
        <taxon>Bythopirellula</taxon>
    </lineage>
</organism>
<protein>
    <submittedName>
        <fullName evidence="2">Uncharacterized protein</fullName>
    </submittedName>
</protein>
<keyword evidence="1" id="KW-0812">Transmembrane</keyword>
<gene>
    <name evidence="2" type="ORF">Pr1d_46460</name>
</gene>
<dbReference type="AlphaFoldDB" id="A0A5B9QIF2"/>
<name>A0A5B9QIF2_9BACT</name>
<keyword evidence="1" id="KW-0472">Membrane</keyword>
<feature type="transmembrane region" description="Helical" evidence="1">
    <location>
        <begin position="76"/>
        <end position="93"/>
    </location>
</feature>
<sequence>MLLSESNLGQSVAKTLSLGNTMTDKKTLLFPILLITVGTGWLLTTLGVAPGIDWVWTLGLAVVGLLTFVVGGIDKVTVVIGPFLILASCLSILRQTGRLHFDIEVPILVIITGILVLVARMPSIPLPKWIIQESNSKEN</sequence>
<dbReference type="Proteomes" id="UP000323917">
    <property type="component" value="Chromosome"/>
</dbReference>
<dbReference type="EMBL" id="CP042913">
    <property type="protein sequence ID" value="QEG37305.1"/>
    <property type="molecule type" value="Genomic_DNA"/>
</dbReference>
<feature type="transmembrane region" description="Helical" evidence="1">
    <location>
        <begin position="99"/>
        <end position="119"/>
    </location>
</feature>
<evidence type="ECO:0000313" key="2">
    <source>
        <dbReference type="EMBL" id="QEG37305.1"/>
    </source>
</evidence>